<reference evidence="2" key="1">
    <citation type="journal article" date="2019" name="Int. J. Syst. Evol. Microbiol.">
        <title>The Global Catalogue of Microorganisms (GCM) 10K type strain sequencing project: providing services to taxonomists for standard genome sequencing and annotation.</title>
        <authorList>
            <consortium name="The Broad Institute Genomics Platform"/>
            <consortium name="The Broad Institute Genome Sequencing Center for Infectious Disease"/>
            <person name="Wu L."/>
            <person name="Ma J."/>
        </authorList>
    </citation>
    <scope>NUCLEOTIDE SEQUENCE [LARGE SCALE GENOMIC DNA]</scope>
    <source>
        <strain evidence="2">CCUG 61484</strain>
    </source>
</reference>
<gene>
    <name evidence="1" type="ORF">ACFQZX_00260</name>
</gene>
<evidence type="ECO:0008006" key="3">
    <source>
        <dbReference type="Google" id="ProtNLM"/>
    </source>
</evidence>
<dbReference type="Proteomes" id="UP001597010">
    <property type="component" value="Unassembled WGS sequence"/>
</dbReference>
<evidence type="ECO:0000313" key="1">
    <source>
        <dbReference type="EMBL" id="MFD0792023.1"/>
    </source>
</evidence>
<name>A0ABW3ALX6_9SPHI</name>
<keyword evidence="2" id="KW-1185">Reference proteome</keyword>
<proteinExistence type="predicted"/>
<sequence length="131" mass="15750">MLQPEKENNNCEECGRELHGRIDQRFCNDTCRNSFNRKKRISELQGEPPFIPQIISLLRLNRKILWRLLAHEETRLVSREQLIIQKFSFKFYTSVYQTKKGEIYHYVFDYGWLATETGKILLVRRIEQADL</sequence>
<dbReference type="EMBL" id="JBHTHZ010000001">
    <property type="protein sequence ID" value="MFD0792023.1"/>
    <property type="molecule type" value="Genomic_DNA"/>
</dbReference>
<organism evidence="1 2">
    <name type="scientific">Mucilaginibacter litoreus</name>
    <dbReference type="NCBI Taxonomy" id="1048221"/>
    <lineage>
        <taxon>Bacteria</taxon>
        <taxon>Pseudomonadati</taxon>
        <taxon>Bacteroidota</taxon>
        <taxon>Sphingobacteriia</taxon>
        <taxon>Sphingobacteriales</taxon>
        <taxon>Sphingobacteriaceae</taxon>
        <taxon>Mucilaginibacter</taxon>
    </lineage>
</organism>
<accession>A0ABW3ALX6</accession>
<comment type="caution">
    <text evidence="1">The sequence shown here is derived from an EMBL/GenBank/DDBJ whole genome shotgun (WGS) entry which is preliminary data.</text>
</comment>
<protein>
    <recommendedName>
        <fullName evidence="3">DUF2116 family Zn-ribbon domain-containing protein</fullName>
    </recommendedName>
</protein>
<evidence type="ECO:0000313" key="2">
    <source>
        <dbReference type="Proteomes" id="UP001597010"/>
    </source>
</evidence>
<dbReference type="RefSeq" id="WP_377110735.1">
    <property type="nucleotide sequence ID" value="NZ_JBHTHZ010000001.1"/>
</dbReference>